<gene>
    <name evidence="2" type="ORF">AB1Y20_018054</name>
</gene>
<feature type="region of interest" description="Disordered" evidence="1">
    <location>
        <begin position="1"/>
        <end position="128"/>
    </location>
</feature>
<proteinExistence type="predicted"/>
<comment type="caution">
    <text evidence="2">The sequence shown here is derived from an EMBL/GenBank/DDBJ whole genome shotgun (WGS) entry which is preliminary data.</text>
</comment>
<organism evidence="2 3">
    <name type="scientific">Prymnesium parvum</name>
    <name type="common">Toxic golden alga</name>
    <dbReference type="NCBI Taxonomy" id="97485"/>
    <lineage>
        <taxon>Eukaryota</taxon>
        <taxon>Haptista</taxon>
        <taxon>Haptophyta</taxon>
        <taxon>Prymnesiophyceae</taxon>
        <taxon>Prymnesiales</taxon>
        <taxon>Prymnesiaceae</taxon>
        <taxon>Prymnesium</taxon>
    </lineage>
</organism>
<keyword evidence="3" id="KW-1185">Reference proteome</keyword>
<protein>
    <submittedName>
        <fullName evidence="2">Uncharacterized protein</fullName>
    </submittedName>
</protein>
<dbReference type="AlphaFoldDB" id="A0AB34JM05"/>
<evidence type="ECO:0000256" key="1">
    <source>
        <dbReference type="SAM" id="MobiDB-lite"/>
    </source>
</evidence>
<sequence length="397" mass="41283">MPRARPVPPTPPPPTDEVVDPADEALAQDPPTPPPPPPPADALLAALAQRLESLEAAVLRGPTRSPRRADADGLAAAPAGSGGTTPQASPRRTHAHAEDSPAGPPAALDHHSDVESGSEADELPVPQRHSSVQDFLRGADRHLPCPHVYHNPYPRAPQLHHRACHYSPSKAGDATHGEIQRAVHKTHDKLLVEVCKEELCTLVPVLSALFDLQEYVADVCAEVRGAHQLSGAAVRESLNTIAAQLNAARTLANERLDAVEAATHSRSEWAAHARAIYGQERALTGARAPLGDHLAASVQSRAISAHHGAIARAEARAVTFQPTARTARNSARTASEVFRAGDSAPARRGGSRGERGGRAAAPAAAQPTPEPSSGPRAGRGARGGQGGARAATAPAAE</sequence>
<feature type="compositionally biased region" description="Low complexity" evidence="1">
    <location>
        <begin position="323"/>
        <end position="348"/>
    </location>
</feature>
<feature type="region of interest" description="Disordered" evidence="1">
    <location>
        <begin position="321"/>
        <end position="397"/>
    </location>
</feature>
<feature type="compositionally biased region" description="Pro residues" evidence="1">
    <location>
        <begin position="1"/>
        <end position="15"/>
    </location>
</feature>
<feature type="compositionally biased region" description="Low complexity" evidence="1">
    <location>
        <begin position="72"/>
        <end position="88"/>
    </location>
</feature>
<feature type="compositionally biased region" description="Pro residues" evidence="1">
    <location>
        <begin position="30"/>
        <end position="40"/>
    </location>
</feature>
<accession>A0AB34JM05</accession>
<name>A0AB34JM05_PRYPA</name>
<dbReference type="Proteomes" id="UP001515480">
    <property type="component" value="Unassembled WGS sequence"/>
</dbReference>
<dbReference type="EMBL" id="JBGBPQ010000006">
    <property type="protein sequence ID" value="KAL1523095.1"/>
    <property type="molecule type" value="Genomic_DNA"/>
</dbReference>
<feature type="compositionally biased region" description="Low complexity" evidence="1">
    <location>
        <begin position="41"/>
        <end position="57"/>
    </location>
</feature>
<feature type="compositionally biased region" description="Low complexity" evidence="1">
    <location>
        <begin position="388"/>
        <end position="397"/>
    </location>
</feature>
<evidence type="ECO:0000313" key="2">
    <source>
        <dbReference type="EMBL" id="KAL1523095.1"/>
    </source>
</evidence>
<reference evidence="2 3" key="1">
    <citation type="journal article" date="2024" name="Science">
        <title>Giant polyketide synthase enzymes in the biosynthesis of giant marine polyether toxins.</title>
        <authorList>
            <person name="Fallon T.R."/>
            <person name="Shende V.V."/>
            <person name="Wierzbicki I.H."/>
            <person name="Pendleton A.L."/>
            <person name="Watervoot N.F."/>
            <person name="Auber R.P."/>
            <person name="Gonzalez D.J."/>
            <person name="Wisecaver J.H."/>
            <person name="Moore B.S."/>
        </authorList>
    </citation>
    <scope>NUCLEOTIDE SEQUENCE [LARGE SCALE GENOMIC DNA]</scope>
    <source>
        <strain evidence="2 3">12B1</strain>
    </source>
</reference>
<evidence type="ECO:0000313" key="3">
    <source>
        <dbReference type="Proteomes" id="UP001515480"/>
    </source>
</evidence>